<dbReference type="HAMAP" id="MF_01006">
    <property type="entry name" value="Undec_diphosphatase"/>
    <property type="match status" value="1"/>
</dbReference>
<evidence type="ECO:0000256" key="2">
    <source>
        <dbReference type="ARBA" id="ARBA00010621"/>
    </source>
</evidence>
<feature type="transmembrane region" description="Helical" evidence="14">
    <location>
        <begin position="114"/>
        <end position="135"/>
    </location>
</feature>
<keyword evidence="5 14" id="KW-1003">Cell membrane</keyword>
<dbReference type="GO" id="GO:0050380">
    <property type="term" value="F:undecaprenyl-diphosphatase activity"/>
    <property type="evidence" value="ECO:0007669"/>
    <property type="project" value="UniProtKB-EC"/>
</dbReference>
<keyword evidence="9 14" id="KW-0472">Membrane</keyword>
<protein>
    <recommendedName>
        <fullName evidence="4 14">Undecaprenyl-diphosphatase</fullName>
        <ecNumber evidence="3 14">3.6.1.27</ecNumber>
    </recommendedName>
    <alternativeName>
        <fullName evidence="12 14">Bacitracin resistance protein</fullName>
    </alternativeName>
    <alternativeName>
        <fullName evidence="11 14">Undecaprenyl pyrophosphate phosphatase</fullName>
    </alternativeName>
</protein>
<accession>A0ABT1VYQ8</accession>
<keyword evidence="7 14" id="KW-0378">Hydrolase</keyword>
<name>A0ABT1VYQ8_9PROT</name>
<evidence type="ECO:0000256" key="9">
    <source>
        <dbReference type="ARBA" id="ARBA00023136"/>
    </source>
</evidence>
<evidence type="ECO:0000256" key="14">
    <source>
        <dbReference type="HAMAP-Rule" id="MF_01006"/>
    </source>
</evidence>
<keyword evidence="14" id="KW-0573">Peptidoglycan synthesis</keyword>
<dbReference type="Proteomes" id="UP001524547">
    <property type="component" value="Unassembled WGS sequence"/>
</dbReference>
<feature type="transmembrane region" description="Helical" evidence="14">
    <location>
        <begin position="231"/>
        <end position="252"/>
    </location>
</feature>
<comment type="miscellaneous">
    <text evidence="14">Bacitracin is thought to be involved in the inhibition of peptidoglycan synthesis by sequestering undecaprenyl diphosphate, thereby reducing the pool of lipid carrier available.</text>
</comment>
<evidence type="ECO:0000256" key="1">
    <source>
        <dbReference type="ARBA" id="ARBA00004651"/>
    </source>
</evidence>
<evidence type="ECO:0000256" key="3">
    <source>
        <dbReference type="ARBA" id="ARBA00012374"/>
    </source>
</evidence>
<dbReference type="EC" id="3.6.1.27" evidence="3 14"/>
<gene>
    <name evidence="14" type="primary">uppP</name>
    <name evidence="15" type="ORF">NFI88_11565</name>
</gene>
<evidence type="ECO:0000256" key="7">
    <source>
        <dbReference type="ARBA" id="ARBA00022801"/>
    </source>
</evidence>
<reference evidence="15 16" key="1">
    <citation type="submission" date="2022-06" db="EMBL/GenBank/DDBJ databases">
        <title>Rhizosaccharibacter gen. nov. sp. nov. KSS12, endophytic bacteria isolated from sugarcane.</title>
        <authorList>
            <person name="Pitiwittayakul N."/>
        </authorList>
    </citation>
    <scope>NUCLEOTIDE SEQUENCE [LARGE SCALE GENOMIC DNA]</scope>
    <source>
        <strain evidence="15 16">KSS12</strain>
    </source>
</reference>
<keyword evidence="8 14" id="KW-1133">Transmembrane helix</keyword>
<keyword evidence="16" id="KW-1185">Reference proteome</keyword>
<evidence type="ECO:0000256" key="5">
    <source>
        <dbReference type="ARBA" id="ARBA00022475"/>
    </source>
</evidence>
<sequence length="281" mass="30608">MTIWQAACIAVLQGLTELFPVSSLGHAVLLPALLGWNIDEKAITFLPFLVFLHAGTAAALLLFFWQDWYVLLNGASGRGEKHYVKESRHILLLIVVATIPAVVIGALLEKFLRTLFGTPSMAAFFLVVNGTVLLLGERLRRRTTVVAVPTIAALRLRDAFMIGCWQCLAFLPGISRSGTTMIGGLLRGLDHEGAARFSFLIALPIIAAATLHQTVSLLHAHVMLQELRLNLLGAFLAFVAAFASTAFLMRYFRGHDRWALAPFAFYSITVGIVGLALLVAV</sequence>
<comment type="catalytic activity">
    <reaction evidence="13 14">
        <text>di-trans,octa-cis-undecaprenyl diphosphate + H2O = di-trans,octa-cis-undecaprenyl phosphate + phosphate + H(+)</text>
        <dbReference type="Rhea" id="RHEA:28094"/>
        <dbReference type="ChEBI" id="CHEBI:15377"/>
        <dbReference type="ChEBI" id="CHEBI:15378"/>
        <dbReference type="ChEBI" id="CHEBI:43474"/>
        <dbReference type="ChEBI" id="CHEBI:58405"/>
        <dbReference type="ChEBI" id="CHEBI:60392"/>
        <dbReference type="EC" id="3.6.1.27"/>
    </reaction>
</comment>
<dbReference type="EMBL" id="JAMZEJ010000006">
    <property type="protein sequence ID" value="MCQ8241474.1"/>
    <property type="molecule type" value="Genomic_DNA"/>
</dbReference>
<comment type="function">
    <text evidence="14">Catalyzes the dephosphorylation of undecaprenyl diphosphate (UPP). Confers resistance to bacitracin.</text>
</comment>
<dbReference type="RefSeq" id="WP_422920213.1">
    <property type="nucleotide sequence ID" value="NZ_JAMZEJ010000006.1"/>
</dbReference>
<keyword evidence="6 14" id="KW-0812">Transmembrane</keyword>
<evidence type="ECO:0000313" key="16">
    <source>
        <dbReference type="Proteomes" id="UP001524547"/>
    </source>
</evidence>
<feature type="transmembrane region" description="Helical" evidence="14">
    <location>
        <begin position="43"/>
        <end position="69"/>
    </location>
</feature>
<proteinExistence type="inferred from homology"/>
<dbReference type="Pfam" id="PF02673">
    <property type="entry name" value="BacA"/>
    <property type="match status" value="1"/>
</dbReference>
<keyword evidence="14" id="KW-0133">Cell shape</keyword>
<evidence type="ECO:0000256" key="6">
    <source>
        <dbReference type="ARBA" id="ARBA00022692"/>
    </source>
</evidence>
<evidence type="ECO:0000256" key="12">
    <source>
        <dbReference type="ARBA" id="ARBA00032932"/>
    </source>
</evidence>
<feature type="transmembrane region" description="Helical" evidence="14">
    <location>
        <begin position="194"/>
        <end position="211"/>
    </location>
</feature>
<evidence type="ECO:0000256" key="11">
    <source>
        <dbReference type="ARBA" id="ARBA00032707"/>
    </source>
</evidence>
<comment type="similarity">
    <text evidence="2 14">Belongs to the UppP family.</text>
</comment>
<evidence type="ECO:0000313" key="15">
    <source>
        <dbReference type="EMBL" id="MCQ8241474.1"/>
    </source>
</evidence>
<comment type="subcellular location">
    <subcellularLocation>
        <location evidence="1 14">Cell membrane</location>
        <topology evidence="1 14">Multi-pass membrane protein</topology>
    </subcellularLocation>
</comment>
<dbReference type="PANTHER" id="PTHR30622">
    <property type="entry name" value="UNDECAPRENYL-DIPHOSPHATASE"/>
    <property type="match status" value="1"/>
</dbReference>
<evidence type="ECO:0000256" key="4">
    <source>
        <dbReference type="ARBA" id="ARBA00021581"/>
    </source>
</evidence>
<dbReference type="PANTHER" id="PTHR30622:SF4">
    <property type="entry name" value="UNDECAPRENYL-DIPHOSPHATASE"/>
    <property type="match status" value="1"/>
</dbReference>
<keyword evidence="14" id="KW-0961">Cell wall biogenesis/degradation</keyword>
<organism evidence="15 16">
    <name type="scientific">Rhizosaccharibacter radicis</name>
    <dbReference type="NCBI Taxonomy" id="2782605"/>
    <lineage>
        <taxon>Bacteria</taxon>
        <taxon>Pseudomonadati</taxon>
        <taxon>Pseudomonadota</taxon>
        <taxon>Alphaproteobacteria</taxon>
        <taxon>Acetobacterales</taxon>
        <taxon>Acetobacteraceae</taxon>
        <taxon>Rhizosaccharibacter</taxon>
    </lineage>
</organism>
<keyword evidence="10 14" id="KW-0046">Antibiotic resistance</keyword>
<feature type="transmembrane region" description="Helical" evidence="14">
    <location>
        <begin position="258"/>
        <end position="280"/>
    </location>
</feature>
<dbReference type="InterPro" id="IPR003824">
    <property type="entry name" value="UppP"/>
</dbReference>
<comment type="caution">
    <text evidence="15">The sequence shown here is derived from an EMBL/GenBank/DDBJ whole genome shotgun (WGS) entry which is preliminary data.</text>
</comment>
<evidence type="ECO:0000256" key="13">
    <source>
        <dbReference type="ARBA" id="ARBA00047594"/>
    </source>
</evidence>
<evidence type="ECO:0000256" key="8">
    <source>
        <dbReference type="ARBA" id="ARBA00022989"/>
    </source>
</evidence>
<evidence type="ECO:0000256" key="10">
    <source>
        <dbReference type="ARBA" id="ARBA00023251"/>
    </source>
</evidence>
<feature type="transmembrane region" description="Helical" evidence="14">
    <location>
        <begin position="90"/>
        <end position="108"/>
    </location>
</feature>
<dbReference type="NCBIfam" id="NF001397">
    <property type="entry name" value="PRK00281.3-4"/>
    <property type="match status" value="1"/>
</dbReference>